<comment type="caution">
    <text evidence="7">The sequence shown here is derived from an EMBL/GenBank/DDBJ whole genome shotgun (WGS) entry which is preliminary data.</text>
</comment>
<evidence type="ECO:0000256" key="2">
    <source>
        <dbReference type="ARBA" id="ARBA00022771"/>
    </source>
</evidence>
<proteinExistence type="predicted"/>
<dbReference type="PANTHER" id="PTHR45931:SF3">
    <property type="entry name" value="RING ZINC FINGER-CONTAINING PROTEIN"/>
    <property type="match status" value="1"/>
</dbReference>
<dbReference type="GO" id="GO:0061630">
    <property type="term" value="F:ubiquitin protein ligase activity"/>
    <property type="evidence" value="ECO:0007669"/>
    <property type="project" value="TreeGrafter"/>
</dbReference>
<dbReference type="InterPro" id="IPR013083">
    <property type="entry name" value="Znf_RING/FYVE/PHD"/>
</dbReference>
<dbReference type="Proteomes" id="UP001295684">
    <property type="component" value="Unassembled WGS sequence"/>
</dbReference>
<evidence type="ECO:0000313" key="8">
    <source>
        <dbReference type="Proteomes" id="UP001295684"/>
    </source>
</evidence>
<dbReference type="InterPro" id="IPR051834">
    <property type="entry name" value="RING_finger_E3_ligase"/>
</dbReference>
<feature type="domain" description="RING-type" evidence="6">
    <location>
        <begin position="153"/>
        <end position="176"/>
    </location>
</feature>
<accession>A0AAD1UL77</accession>
<dbReference type="GO" id="GO:0005634">
    <property type="term" value="C:nucleus"/>
    <property type="evidence" value="ECO:0007669"/>
    <property type="project" value="TreeGrafter"/>
</dbReference>
<dbReference type="EMBL" id="CAMPGE010010484">
    <property type="protein sequence ID" value="CAI2369333.1"/>
    <property type="molecule type" value="Genomic_DNA"/>
</dbReference>
<dbReference type="SUPFAM" id="SSF57850">
    <property type="entry name" value="RING/U-box"/>
    <property type="match status" value="1"/>
</dbReference>
<dbReference type="InterPro" id="IPR001841">
    <property type="entry name" value="Znf_RING"/>
</dbReference>
<evidence type="ECO:0000256" key="4">
    <source>
        <dbReference type="PROSITE-ProRule" id="PRU00175"/>
    </source>
</evidence>
<evidence type="ECO:0000256" key="1">
    <source>
        <dbReference type="ARBA" id="ARBA00022723"/>
    </source>
</evidence>
<keyword evidence="3" id="KW-0862">Zinc</keyword>
<dbReference type="PANTHER" id="PTHR45931">
    <property type="entry name" value="SI:CH211-59O9.10"/>
    <property type="match status" value="1"/>
</dbReference>
<evidence type="ECO:0000256" key="3">
    <source>
        <dbReference type="ARBA" id="ARBA00022833"/>
    </source>
</evidence>
<dbReference type="Pfam" id="PF13639">
    <property type="entry name" value="zf-RING_2"/>
    <property type="match status" value="1"/>
</dbReference>
<gene>
    <name evidence="7" type="ORF">ECRASSUSDP1_LOCUS10632</name>
</gene>
<evidence type="ECO:0000259" key="6">
    <source>
        <dbReference type="PROSITE" id="PS50089"/>
    </source>
</evidence>
<keyword evidence="8" id="KW-1185">Reference proteome</keyword>
<dbReference type="GO" id="GO:0008270">
    <property type="term" value="F:zinc ion binding"/>
    <property type="evidence" value="ECO:0007669"/>
    <property type="project" value="UniProtKB-KW"/>
</dbReference>
<feature type="compositionally biased region" description="Basic and acidic residues" evidence="5">
    <location>
        <begin position="23"/>
        <end position="36"/>
    </location>
</feature>
<evidence type="ECO:0000313" key="7">
    <source>
        <dbReference type="EMBL" id="CAI2369333.1"/>
    </source>
</evidence>
<dbReference type="AlphaFoldDB" id="A0AAD1UL77"/>
<feature type="region of interest" description="Disordered" evidence="5">
    <location>
        <begin position="1"/>
        <end position="48"/>
    </location>
</feature>
<sequence length="309" mass="35893">MFKKLFKGCCGGSNQATKSIKKCPKENRELQTEEKPKKKSSKNKNKESNDCTICFEEFDYYQHKFIKKQCEKMLARTAEEGKDGENTTEYAIIYQKDKKDAKEEKPRKMPNQNKFSKKSSLKLYTIKKDELAYSSEEVLGLLEGEGICILPDCKHVFHKHCISSWLRQNNTCPVCRKEIYQTDQIQQDGIEGLLAAGLLLRALIDNQIEEADRREHQRQRILLIPDPPLSPDISSPDFDEFLSIHDQGIDDRNVFNFRLRQRPQISSIIRRRGEHPLIAIPSRLHRPLLHIPPRDMYGGGLNFPHGRHF</sequence>
<keyword evidence="2 4" id="KW-0863">Zinc-finger</keyword>
<evidence type="ECO:0000256" key="5">
    <source>
        <dbReference type="SAM" id="MobiDB-lite"/>
    </source>
</evidence>
<keyword evidence="1" id="KW-0479">Metal-binding</keyword>
<dbReference type="SMART" id="SM00184">
    <property type="entry name" value="RING"/>
    <property type="match status" value="1"/>
</dbReference>
<reference evidence="7" key="1">
    <citation type="submission" date="2023-07" db="EMBL/GenBank/DDBJ databases">
        <authorList>
            <consortium name="AG Swart"/>
            <person name="Singh M."/>
            <person name="Singh A."/>
            <person name="Seah K."/>
            <person name="Emmerich C."/>
        </authorList>
    </citation>
    <scope>NUCLEOTIDE SEQUENCE</scope>
    <source>
        <strain evidence="7">DP1</strain>
    </source>
</reference>
<dbReference type="GO" id="GO:0006511">
    <property type="term" value="P:ubiquitin-dependent protein catabolic process"/>
    <property type="evidence" value="ECO:0007669"/>
    <property type="project" value="TreeGrafter"/>
</dbReference>
<dbReference type="PROSITE" id="PS50089">
    <property type="entry name" value="ZF_RING_2"/>
    <property type="match status" value="1"/>
</dbReference>
<name>A0AAD1UL77_EUPCR</name>
<protein>
    <recommendedName>
        <fullName evidence="6">RING-type domain-containing protein</fullName>
    </recommendedName>
</protein>
<organism evidence="7 8">
    <name type="scientific">Euplotes crassus</name>
    <dbReference type="NCBI Taxonomy" id="5936"/>
    <lineage>
        <taxon>Eukaryota</taxon>
        <taxon>Sar</taxon>
        <taxon>Alveolata</taxon>
        <taxon>Ciliophora</taxon>
        <taxon>Intramacronucleata</taxon>
        <taxon>Spirotrichea</taxon>
        <taxon>Hypotrichia</taxon>
        <taxon>Euplotida</taxon>
        <taxon>Euplotidae</taxon>
        <taxon>Moneuplotes</taxon>
    </lineage>
</organism>
<dbReference type="Gene3D" id="3.30.40.10">
    <property type="entry name" value="Zinc/RING finger domain, C3HC4 (zinc finger)"/>
    <property type="match status" value="1"/>
</dbReference>